<evidence type="ECO:0000256" key="11">
    <source>
        <dbReference type="SAM" id="Phobius"/>
    </source>
</evidence>
<keyword evidence="5" id="KW-0406">Ion transport</keyword>
<keyword evidence="10" id="KW-0407">Ion channel</keyword>
<name>A0A2U1MTR0_ARTAN</name>
<dbReference type="GO" id="GO:0016020">
    <property type="term" value="C:membrane"/>
    <property type="evidence" value="ECO:0007669"/>
    <property type="project" value="UniProtKB-SubCell"/>
</dbReference>
<keyword evidence="6 11" id="KW-0472">Membrane</keyword>
<keyword evidence="2" id="KW-0813">Transport</keyword>
<dbReference type="Gene3D" id="1.10.287.70">
    <property type="match status" value="1"/>
</dbReference>
<evidence type="ECO:0000256" key="10">
    <source>
        <dbReference type="ARBA" id="ARBA00023303"/>
    </source>
</evidence>
<dbReference type="PANTHER" id="PTHR18966">
    <property type="entry name" value="IONOTROPIC GLUTAMATE RECEPTOR"/>
    <property type="match status" value="1"/>
</dbReference>
<reference evidence="14 15" key="1">
    <citation type="journal article" date="2018" name="Mol. Plant">
        <title>The genome of Artemisia annua provides insight into the evolution of Asteraceae family and artemisinin biosynthesis.</title>
        <authorList>
            <person name="Shen Q."/>
            <person name="Zhang L."/>
            <person name="Liao Z."/>
            <person name="Wang S."/>
            <person name="Yan T."/>
            <person name="Shi P."/>
            <person name="Liu M."/>
            <person name="Fu X."/>
            <person name="Pan Q."/>
            <person name="Wang Y."/>
            <person name="Lv Z."/>
            <person name="Lu X."/>
            <person name="Zhang F."/>
            <person name="Jiang W."/>
            <person name="Ma Y."/>
            <person name="Chen M."/>
            <person name="Hao X."/>
            <person name="Li L."/>
            <person name="Tang Y."/>
            <person name="Lv G."/>
            <person name="Zhou Y."/>
            <person name="Sun X."/>
            <person name="Brodelius P.E."/>
            <person name="Rose J.K.C."/>
            <person name="Tang K."/>
        </authorList>
    </citation>
    <scope>NUCLEOTIDE SEQUENCE [LARGE SCALE GENOMIC DNA]</scope>
    <source>
        <strain evidence="15">cv. Huhao1</strain>
        <tissue evidence="14">Leaf</tissue>
    </source>
</reference>
<dbReference type="InterPro" id="IPR015683">
    <property type="entry name" value="Ionotropic_Glu_rcpt"/>
</dbReference>
<feature type="domain" description="Ionotropic glutamate receptor L-glutamate and glycine-binding" evidence="13">
    <location>
        <begin position="178"/>
        <end position="226"/>
    </location>
</feature>
<evidence type="ECO:0000256" key="4">
    <source>
        <dbReference type="ARBA" id="ARBA00022989"/>
    </source>
</evidence>
<evidence type="ECO:0000256" key="9">
    <source>
        <dbReference type="ARBA" id="ARBA00023286"/>
    </source>
</evidence>
<dbReference type="Pfam" id="PF10613">
    <property type="entry name" value="Lig_chan-Glu_bd"/>
    <property type="match status" value="1"/>
</dbReference>
<evidence type="ECO:0000313" key="14">
    <source>
        <dbReference type="EMBL" id="PWA64638.1"/>
    </source>
</evidence>
<evidence type="ECO:0000259" key="13">
    <source>
        <dbReference type="Pfam" id="PF10613"/>
    </source>
</evidence>
<evidence type="ECO:0000256" key="5">
    <source>
        <dbReference type="ARBA" id="ARBA00023065"/>
    </source>
</evidence>
<dbReference type="AlphaFoldDB" id="A0A2U1MTR0"/>
<keyword evidence="3 11" id="KW-0812">Transmembrane</keyword>
<dbReference type="InterPro" id="IPR001320">
    <property type="entry name" value="Iontro_rcpt_C"/>
</dbReference>
<sequence length="315" mass="35649">MAVERIQSVEQVLKLSIDLETTGLTQRGTALLNQMLRISFHGLGCCFQLTYGSLTTEVIEIINVIDKGEHTVGFWRIDYAFTRKIGNVESYSNDGLKATIWPGGIMISPSHRMLQMSSKTIRVGILIGMIRFRGLFQTNYNIQTGSIVVSGFCAEVFSNAFAALGPNLAFEYTPFMGEHYNDLIYRVYLREFDAAIGDITITANRSLYVDFTHPYTDLGLATLSRNADASMWIFLKPLSTDLWAVSVCFFILLGFVIWILEHRVNKEFQGSTAQQIGKTFWFSFSTLVYAQSKLQHPVFVFLSFDSFTLMTYNIL</sequence>
<keyword evidence="8" id="KW-0325">Glycoprotein</keyword>
<dbReference type="Gene3D" id="3.40.190.10">
    <property type="entry name" value="Periplasmic binding protein-like II"/>
    <property type="match status" value="1"/>
</dbReference>
<evidence type="ECO:0000256" key="8">
    <source>
        <dbReference type="ARBA" id="ARBA00023180"/>
    </source>
</evidence>
<evidence type="ECO:0000256" key="1">
    <source>
        <dbReference type="ARBA" id="ARBA00004141"/>
    </source>
</evidence>
<dbReference type="GO" id="GO:0015276">
    <property type="term" value="F:ligand-gated monoatomic ion channel activity"/>
    <property type="evidence" value="ECO:0007669"/>
    <property type="project" value="InterPro"/>
</dbReference>
<organism evidence="14 15">
    <name type="scientific">Artemisia annua</name>
    <name type="common">Sweet wormwood</name>
    <dbReference type="NCBI Taxonomy" id="35608"/>
    <lineage>
        <taxon>Eukaryota</taxon>
        <taxon>Viridiplantae</taxon>
        <taxon>Streptophyta</taxon>
        <taxon>Embryophyta</taxon>
        <taxon>Tracheophyta</taxon>
        <taxon>Spermatophyta</taxon>
        <taxon>Magnoliopsida</taxon>
        <taxon>eudicotyledons</taxon>
        <taxon>Gunneridae</taxon>
        <taxon>Pentapetalae</taxon>
        <taxon>asterids</taxon>
        <taxon>campanulids</taxon>
        <taxon>Asterales</taxon>
        <taxon>Asteraceae</taxon>
        <taxon>Asteroideae</taxon>
        <taxon>Anthemideae</taxon>
        <taxon>Artemisiinae</taxon>
        <taxon>Artemisia</taxon>
    </lineage>
</organism>
<dbReference type="OrthoDB" id="5984008at2759"/>
<evidence type="ECO:0000256" key="6">
    <source>
        <dbReference type="ARBA" id="ARBA00023136"/>
    </source>
</evidence>
<comment type="subcellular location">
    <subcellularLocation>
        <location evidence="1">Membrane</location>
        <topology evidence="1">Multi-pass membrane protein</topology>
    </subcellularLocation>
</comment>
<evidence type="ECO:0000256" key="3">
    <source>
        <dbReference type="ARBA" id="ARBA00022692"/>
    </source>
</evidence>
<protein>
    <submittedName>
        <fullName evidence="14">Extracellular ligand-binding receptor</fullName>
    </submittedName>
</protein>
<gene>
    <name evidence="14" type="ORF">CTI12_AA339460</name>
</gene>
<dbReference type="EMBL" id="PKPP01004384">
    <property type="protein sequence ID" value="PWA64638.1"/>
    <property type="molecule type" value="Genomic_DNA"/>
</dbReference>
<feature type="domain" description="Ionotropic glutamate receptor C-terminal" evidence="12">
    <location>
        <begin position="239"/>
        <end position="290"/>
    </location>
</feature>
<keyword evidence="7 14" id="KW-0675">Receptor</keyword>
<dbReference type="Pfam" id="PF00060">
    <property type="entry name" value="Lig_chan"/>
    <property type="match status" value="1"/>
</dbReference>
<comment type="caution">
    <text evidence="14">The sequence shown here is derived from an EMBL/GenBank/DDBJ whole genome shotgun (WGS) entry which is preliminary data.</text>
</comment>
<dbReference type="SUPFAM" id="SSF53850">
    <property type="entry name" value="Periplasmic binding protein-like II"/>
    <property type="match status" value="1"/>
</dbReference>
<proteinExistence type="predicted"/>
<dbReference type="InterPro" id="IPR019594">
    <property type="entry name" value="Glu/Gly-bd"/>
</dbReference>
<evidence type="ECO:0000256" key="2">
    <source>
        <dbReference type="ARBA" id="ARBA00022448"/>
    </source>
</evidence>
<keyword evidence="9" id="KW-1071">Ligand-gated ion channel</keyword>
<evidence type="ECO:0000256" key="7">
    <source>
        <dbReference type="ARBA" id="ARBA00023170"/>
    </source>
</evidence>
<accession>A0A2U1MTR0</accession>
<evidence type="ECO:0000313" key="15">
    <source>
        <dbReference type="Proteomes" id="UP000245207"/>
    </source>
</evidence>
<keyword evidence="4 11" id="KW-1133">Transmembrane helix</keyword>
<keyword evidence="15" id="KW-1185">Reference proteome</keyword>
<evidence type="ECO:0000259" key="12">
    <source>
        <dbReference type="Pfam" id="PF00060"/>
    </source>
</evidence>
<dbReference type="Proteomes" id="UP000245207">
    <property type="component" value="Unassembled WGS sequence"/>
</dbReference>
<feature type="transmembrane region" description="Helical" evidence="11">
    <location>
        <begin position="242"/>
        <end position="260"/>
    </location>
</feature>